<keyword evidence="1" id="KW-0812">Transmembrane</keyword>
<keyword evidence="2" id="KW-1185">Reference proteome</keyword>
<proteinExistence type="predicted"/>
<sequence length="208" mass="23790">MEEEIHEDRHPAPGLPEKFNFDQDDPFYLAPPTCKLIHYRHAAIVAGVLEVFFLVLAVYSFTTLNRISGVVGFWPIFTIGFVLIIATITTGIMIYGILIGRPHYLWPQMAFLTVEIVMTLIGATIAIISMSFGLEFTYNIFSPLVNVHLMEKHFGPIWPFNIAIVSFSTSALGIWFHVIVQGCYEYMLDKEYFMGRDSRNIEMKKNKN</sequence>
<feature type="transmembrane region" description="Helical" evidence="1">
    <location>
        <begin position="158"/>
        <end position="180"/>
    </location>
</feature>
<name>A0A914CPP8_9BILA</name>
<evidence type="ECO:0000313" key="2">
    <source>
        <dbReference type="Proteomes" id="UP000887540"/>
    </source>
</evidence>
<dbReference type="Proteomes" id="UP000887540">
    <property type="component" value="Unplaced"/>
</dbReference>
<keyword evidence="1" id="KW-1133">Transmembrane helix</keyword>
<reference evidence="3" key="1">
    <citation type="submission" date="2022-11" db="UniProtKB">
        <authorList>
            <consortium name="WormBaseParasite"/>
        </authorList>
    </citation>
    <scope>IDENTIFICATION</scope>
</reference>
<organism evidence="2 3">
    <name type="scientific">Acrobeloides nanus</name>
    <dbReference type="NCBI Taxonomy" id="290746"/>
    <lineage>
        <taxon>Eukaryota</taxon>
        <taxon>Metazoa</taxon>
        <taxon>Ecdysozoa</taxon>
        <taxon>Nematoda</taxon>
        <taxon>Chromadorea</taxon>
        <taxon>Rhabditida</taxon>
        <taxon>Tylenchina</taxon>
        <taxon>Cephalobomorpha</taxon>
        <taxon>Cephaloboidea</taxon>
        <taxon>Cephalobidae</taxon>
        <taxon>Acrobeloides</taxon>
    </lineage>
</organism>
<dbReference type="WBParaSite" id="ACRNAN_scaffold1312.g13482.t1">
    <property type="protein sequence ID" value="ACRNAN_scaffold1312.g13482.t1"/>
    <property type="gene ID" value="ACRNAN_scaffold1312.g13482"/>
</dbReference>
<protein>
    <submittedName>
        <fullName evidence="3">MARVEL domain-containing protein</fullName>
    </submittedName>
</protein>
<keyword evidence="1" id="KW-0472">Membrane</keyword>
<feature type="transmembrane region" description="Helical" evidence="1">
    <location>
        <begin position="110"/>
        <end position="138"/>
    </location>
</feature>
<feature type="transmembrane region" description="Helical" evidence="1">
    <location>
        <begin position="73"/>
        <end position="98"/>
    </location>
</feature>
<evidence type="ECO:0000256" key="1">
    <source>
        <dbReference type="SAM" id="Phobius"/>
    </source>
</evidence>
<dbReference type="AlphaFoldDB" id="A0A914CPP8"/>
<evidence type="ECO:0000313" key="3">
    <source>
        <dbReference type="WBParaSite" id="ACRNAN_scaffold1312.g13482.t1"/>
    </source>
</evidence>
<feature type="transmembrane region" description="Helical" evidence="1">
    <location>
        <begin position="42"/>
        <end position="61"/>
    </location>
</feature>
<accession>A0A914CPP8</accession>